<accession>A0A4Q7NVG2</accession>
<dbReference type="EMBL" id="SGXD01000001">
    <property type="protein sequence ID" value="RZS90858.1"/>
    <property type="molecule type" value="Genomic_DNA"/>
</dbReference>
<dbReference type="Proteomes" id="UP000293638">
    <property type="component" value="Unassembled WGS sequence"/>
</dbReference>
<dbReference type="OrthoDB" id="5050566at2"/>
<name>A0A4Q7NVG2_9ACTN</name>
<dbReference type="RefSeq" id="WP_130490993.1">
    <property type="nucleotide sequence ID" value="NZ_SGXD01000001.1"/>
</dbReference>
<organism evidence="1 2">
    <name type="scientific">Motilibacter rhizosphaerae</name>
    <dbReference type="NCBI Taxonomy" id="598652"/>
    <lineage>
        <taxon>Bacteria</taxon>
        <taxon>Bacillati</taxon>
        <taxon>Actinomycetota</taxon>
        <taxon>Actinomycetes</taxon>
        <taxon>Motilibacterales</taxon>
        <taxon>Motilibacteraceae</taxon>
        <taxon>Motilibacter</taxon>
    </lineage>
</organism>
<dbReference type="AlphaFoldDB" id="A0A4Q7NVG2"/>
<gene>
    <name evidence="1" type="ORF">EV189_0088</name>
</gene>
<reference evidence="1 2" key="1">
    <citation type="submission" date="2019-02" db="EMBL/GenBank/DDBJ databases">
        <title>Genomic Encyclopedia of Type Strains, Phase IV (KMG-IV): sequencing the most valuable type-strain genomes for metagenomic binning, comparative biology and taxonomic classification.</title>
        <authorList>
            <person name="Goeker M."/>
        </authorList>
    </citation>
    <scope>NUCLEOTIDE SEQUENCE [LARGE SCALE GENOMIC DNA]</scope>
    <source>
        <strain evidence="1 2">DSM 45622</strain>
    </source>
</reference>
<evidence type="ECO:0000313" key="1">
    <source>
        <dbReference type="EMBL" id="RZS90858.1"/>
    </source>
</evidence>
<evidence type="ECO:0000313" key="2">
    <source>
        <dbReference type="Proteomes" id="UP000293638"/>
    </source>
</evidence>
<sequence>MLVEVDRSSVHAGDDVRSHEHWTEVDPAWTVEELLASVQPDVDVQGGSTWICCWGGEPFAVWCSRDRRVRTWRPEVRTVADLGGGPRLFFDYWSTADPDWLLAAVERGALADRWALRQQWDDVLRAREEAEWRERARTSSDRLLTPEAVAALEGFGAALDPHGEGYCRAVLGEEEWRVSVVGSWLSLVSPHGYTGSADSRLAAETWLVAAVGAAWLAATGTVRDLPPAVEPVHRSGQWVVPVAHGTLRMRGRDDALAAAAYASMSVRQVVGLLRDGVLVAPARRRWWRRGS</sequence>
<protein>
    <submittedName>
        <fullName evidence="1">Uncharacterized protein</fullName>
    </submittedName>
</protein>
<comment type="caution">
    <text evidence="1">The sequence shown here is derived from an EMBL/GenBank/DDBJ whole genome shotgun (WGS) entry which is preliminary data.</text>
</comment>
<proteinExistence type="predicted"/>
<keyword evidence="2" id="KW-1185">Reference proteome</keyword>